<dbReference type="EMBL" id="CP011801">
    <property type="protein sequence ID" value="ALA56655.1"/>
    <property type="molecule type" value="Genomic_DNA"/>
</dbReference>
<comment type="catalytic activity">
    <reaction evidence="8 9">
        <text>N-acetyl-L-glutamate + ATP = N-acetyl-L-glutamyl 5-phosphate + ADP</text>
        <dbReference type="Rhea" id="RHEA:14629"/>
        <dbReference type="ChEBI" id="CHEBI:30616"/>
        <dbReference type="ChEBI" id="CHEBI:44337"/>
        <dbReference type="ChEBI" id="CHEBI:57936"/>
        <dbReference type="ChEBI" id="CHEBI:456216"/>
        <dbReference type="EC" id="2.7.2.8"/>
    </reaction>
</comment>
<organism evidence="11 12">
    <name type="scientific">Nitrospira moscoviensis</name>
    <dbReference type="NCBI Taxonomy" id="42253"/>
    <lineage>
        <taxon>Bacteria</taxon>
        <taxon>Pseudomonadati</taxon>
        <taxon>Nitrospirota</taxon>
        <taxon>Nitrospiria</taxon>
        <taxon>Nitrospirales</taxon>
        <taxon>Nitrospiraceae</taxon>
        <taxon>Nitrospira</taxon>
    </lineage>
</organism>
<dbReference type="SUPFAM" id="SSF53633">
    <property type="entry name" value="Carbamate kinase-like"/>
    <property type="match status" value="1"/>
</dbReference>
<comment type="similarity">
    <text evidence="9">Belongs to the acetylglutamate kinase family. ArgB subfamily.</text>
</comment>
<dbReference type="PANTHER" id="PTHR23342:SF0">
    <property type="entry name" value="N-ACETYLGLUTAMATE SYNTHASE, MITOCHONDRIAL"/>
    <property type="match status" value="1"/>
</dbReference>
<evidence type="ECO:0000256" key="3">
    <source>
        <dbReference type="ARBA" id="ARBA00022605"/>
    </source>
</evidence>
<keyword evidence="2 9" id="KW-0055">Arginine biosynthesis</keyword>
<protein>
    <recommendedName>
        <fullName evidence="9">Acetylglutamate kinase</fullName>
        <ecNumber evidence="9">2.7.2.8</ecNumber>
    </recommendedName>
    <alternativeName>
        <fullName evidence="9">N-acetyl-L-glutamate 5-phosphotransferase</fullName>
    </alternativeName>
    <alternativeName>
        <fullName evidence="9">NAG kinase</fullName>
        <shortName evidence="9">NAGK</shortName>
    </alternativeName>
</protein>
<dbReference type="EC" id="2.7.2.8" evidence="9"/>
<dbReference type="NCBIfam" id="TIGR00761">
    <property type="entry name" value="argB"/>
    <property type="match status" value="1"/>
</dbReference>
<keyword evidence="12" id="KW-1185">Reference proteome</keyword>
<evidence type="ECO:0000256" key="4">
    <source>
        <dbReference type="ARBA" id="ARBA00022679"/>
    </source>
</evidence>
<sequence>MNRLIKKANVLIEALPYIRTFRGKTVVVKYGGHAMTDASLKERFAQDVVLLKYVGINPVIIHGGGPQIDKMLDRLGIEAKFRHGVRVTDEATMEIVEMVLAGKINMEITDLINRHGGSAVGLSGKDGGLILSKPLTAKAWAESLERDLDGEDGDGDFGLVGDIEKVDPSLLHKLQGDHYIPIIAPIGTDREGNTYNINADLVAGAVAGALRAEKLVMMTDIKGIRDAKGRHLSTVSRKDVQRMVKKGTITEGMLPKVHACLDALAGGVGKAHIIDGRIPHAILLEIFTHKGIGTEIVT</sequence>
<dbReference type="PANTHER" id="PTHR23342">
    <property type="entry name" value="N-ACETYLGLUTAMATE SYNTHASE"/>
    <property type="match status" value="1"/>
</dbReference>
<dbReference type="KEGG" id="nmv:NITMOv2_0216"/>
<dbReference type="InterPro" id="IPR041727">
    <property type="entry name" value="NAGK-C"/>
</dbReference>
<dbReference type="GO" id="GO:0003991">
    <property type="term" value="F:acetylglutamate kinase activity"/>
    <property type="evidence" value="ECO:0007669"/>
    <property type="project" value="UniProtKB-UniRule"/>
</dbReference>
<dbReference type="GO" id="GO:0005524">
    <property type="term" value="F:ATP binding"/>
    <property type="evidence" value="ECO:0007669"/>
    <property type="project" value="UniProtKB-UniRule"/>
</dbReference>
<proteinExistence type="inferred from homology"/>
<comment type="function">
    <text evidence="9">Catalyzes the ATP-dependent phosphorylation of N-acetyl-L-glutamate.</text>
</comment>
<dbReference type="GO" id="GO:0042450">
    <property type="term" value="P:L-arginine biosynthetic process via ornithine"/>
    <property type="evidence" value="ECO:0007669"/>
    <property type="project" value="UniProtKB-UniRule"/>
</dbReference>
<keyword evidence="5 9" id="KW-0547">Nucleotide-binding</keyword>
<dbReference type="PIRSF" id="PIRSF000728">
    <property type="entry name" value="NAGK"/>
    <property type="match status" value="1"/>
</dbReference>
<name>A0A0K2G6U8_NITMO</name>
<dbReference type="FunFam" id="3.40.1160.10:FF:000004">
    <property type="entry name" value="Acetylglutamate kinase"/>
    <property type="match status" value="1"/>
</dbReference>
<dbReference type="Pfam" id="PF00696">
    <property type="entry name" value="AA_kinase"/>
    <property type="match status" value="1"/>
</dbReference>
<feature type="binding site" evidence="9">
    <location>
        <begin position="64"/>
        <end position="65"/>
    </location>
    <ligand>
        <name>substrate</name>
    </ligand>
</feature>
<dbReference type="InterPro" id="IPR004662">
    <property type="entry name" value="AcgluKinase_fam"/>
</dbReference>
<dbReference type="CDD" id="cd04250">
    <property type="entry name" value="AAK_NAGK-C"/>
    <property type="match status" value="1"/>
</dbReference>
<evidence type="ECO:0000256" key="1">
    <source>
        <dbReference type="ARBA" id="ARBA00004828"/>
    </source>
</evidence>
<evidence type="ECO:0000256" key="5">
    <source>
        <dbReference type="ARBA" id="ARBA00022741"/>
    </source>
</evidence>
<evidence type="ECO:0000313" key="11">
    <source>
        <dbReference type="EMBL" id="ALA56655.1"/>
    </source>
</evidence>
<gene>
    <name evidence="9 11" type="primary">argB</name>
    <name evidence="11" type="ORF">NITMOv2_0216</name>
</gene>
<keyword evidence="3 9" id="KW-0028">Amino-acid biosynthesis</keyword>
<keyword evidence="7 9" id="KW-0067">ATP-binding</keyword>
<comment type="pathway">
    <text evidence="1 9">Amino-acid biosynthesis; L-arginine biosynthesis; N(2)-acetyl-L-ornithine from L-glutamate: step 2/4.</text>
</comment>
<evidence type="ECO:0000259" key="10">
    <source>
        <dbReference type="Pfam" id="PF00696"/>
    </source>
</evidence>
<keyword evidence="9" id="KW-0963">Cytoplasm</keyword>
<dbReference type="AlphaFoldDB" id="A0A0K2G6U8"/>
<dbReference type="InterPro" id="IPR001048">
    <property type="entry name" value="Asp/Glu/Uridylate_kinase"/>
</dbReference>
<accession>A0A0K2G6U8</accession>
<evidence type="ECO:0000256" key="7">
    <source>
        <dbReference type="ARBA" id="ARBA00022840"/>
    </source>
</evidence>
<dbReference type="InterPro" id="IPR036393">
    <property type="entry name" value="AceGlu_kinase-like_sf"/>
</dbReference>
<dbReference type="HAMAP" id="MF_00082">
    <property type="entry name" value="ArgB"/>
    <property type="match status" value="1"/>
</dbReference>
<feature type="site" description="Transition state stabilizer" evidence="9">
    <location>
        <position position="256"/>
    </location>
</feature>
<evidence type="ECO:0000256" key="9">
    <source>
        <dbReference type="HAMAP-Rule" id="MF_00082"/>
    </source>
</evidence>
<feature type="domain" description="Aspartate/glutamate/uridylate kinase" evidence="10">
    <location>
        <begin position="24"/>
        <end position="275"/>
    </location>
</feature>
<dbReference type="STRING" id="42253.NITMOv2_0216"/>
<keyword evidence="6 9" id="KW-0418">Kinase</keyword>
<comment type="subcellular location">
    <subcellularLocation>
        <location evidence="9">Cytoplasm</location>
    </subcellularLocation>
</comment>
<feature type="binding site" evidence="9">
    <location>
        <position position="196"/>
    </location>
    <ligand>
        <name>substrate</name>
    </ligand>
</feature>
<dbReference type="Gene3D" id="3.40.1160.10">
    <property type="entry name" value="Acetylglutamate kinase-like"/>
    <property type="match status" value="1"/>
</dbReference>
<dbReference type="InterPro" id="IPR037528">
    <property type="entry name" value="ArgB"/>
</dbReference>
<dbReference type="UniPathway" id="UPA00068">
    <property type="reaction ID" value="UER00107"/>
</dbReference>
<dbReference type="Proteomes" id="UP000069205">
    <property type="component" value="Chromosome"/>
</dbReference>
<evidence type="ECO:0000256" key="6">
    <source>
        <dbReference type="ARBA" id="ARBA00022777"/>
    </source>
</evidence>
<evidence type="ECO:0000256" key="8">
    <source>
        <dbReference type="ARBA" id="ARBA00048141"/>
    </source>
</evidence>
<evidence type="ECO:0000256" key="2">
    <source>
        <dbReference type="ARBA" id="ARBA00022571"/>
    </source>
</evidence>
<reference evidence="11 12" key="1">
    <citation type="journal article" date="2015" name="Proc. Natl. Acad. Sci. U.S.A.">
        <title>Expanded metabolic versatility of ubiquitous nitrite-oxidizing bacteria from the genus Nitrospira.</title>
        <authorList>
            <person name="Koch H."/>
            <person name="Lucker S."/>
            <person name="Albertsen M."/>
            <person name="Kitzinger K."/>
            <person name="Herbold C."/>
            <person name="Spieck E."/>
            <person name="Nielsen P.H."/>
            <person name="Wagner M."/>
            <person name="Daims H."/>
        </authorList>
    </citation>
    <scope>NUCLEOTIDE SEQUENCE [LARGE SCALE GENOMIC DNA]</scope>
    <source>
        <strain evidence="11 12">NSP M-1</strain>
    </source>
</reference>
<dbReference type="PATRIC" id="fig|42253.5.peg.209"/>
<dbReference type="OrthoDB" id="9803155at2"/>
<dbReference type="RefSeq" id="WP_053378111.1">
    <property type="nucleotide sequence ID" value="NZ_CP011801.1"/>
</dbReference>
<keyword evidence="4 9" id="KW-0808">Transferase</keyword>
<feature type="binding site" evidence="9">
    <location>
        <position position="86"/>
    </location>
    <ligand>
        <name>substrate</name>
    </ligand>
</feature>
<feature type="site" description="Transition state stabilizer" evidence="9">
    <location>
        <position position="29"/>
    </location>
</feature>
<evidence type="ECO:0000313" key="12">
    <source>
        <dbReference type="Proteomes" id="UP000069205"/>
    </source>
</evidence>
<dbReference type="GO" id="GO:0005737">
    <property type="term" value="C:cytoplasm"/>
    <property type="evidence" value="ECO:0007669"/>
    <property type="project" value="UniProtKB-SubCell"/>
</dbReference>